<comment type="caution">
    <text evidence="1">The sequence shown here is derived from an EMBL/GenBank/DDBJ whole genome shotgun (WGS) entry which is preliminary data.</text>
</comment>
<gene>
    <name evidence="1" type="ORF">MW7_007370</name>
</gene>
<keyword evidence="2" id="KW-1185">Reference proteome</keyword>
<organism evidence="1 2">
    <name type="scientific">Imbroritus primus</name>
    <dbReference type="NCBI Taxonomy" id="3058603"/>
    <lineage>
        <taxon>Bacteria</taxon>
        <taxon>Pseudomonadati</taxon>
        <taxon>Pseudomonadota</taxon>
        <taxon>Betaproteobacteria</taxon>
        <taxon>Burkholderiales</taxon>
        <taxon>Burkholderiaceae</taxon>
        <taxon>Imbroritus</taxon>
    </lineage>
</organism>
<reference evidence="1" key="1">
    <citation type="submission" date="2019-05" db="EMBL/GenBank/DDBJ databases">
        <title>Revised genome assembly of Burkholderiaceae (previously Ralstonia) sp. PBA.</title>
        <authorList>
            <person name="Gan H.M."/>
        </authorList>
    </citation>
    <scope>NUCLEOTIDE SEQUENCE</scope>
    <source>
        <strain evidence="1">PBA</strain>
    </source>
</reference>
<accession>A0ACD3SQI0</accession>
<evidence type="ECO:0000313" key="1">
    <source>
        <dbReference type="EMBL" id="TMS58535.1"/>
    </source>
</evidence>
<name>A0ACD3SQI0_9BURK</name>
<dbReference type="Proteomes" id="UP000004277">
    <property type="component" value="Unassembled WGS sequence"/>
</dbReference>
<protein>
    <submittedName>
        <fullName evidence="1">Uncharacterized protein</fullName>
    </submittedName>
</protein>
<dbReference type="EMBL" id="AKCV02000015">
    <property type="protein sequence ID" value="TMS58535.1"/>
    <property type="molecule type" value="Genomic_DNA"/>
</dbReference>
<sequence>MLLPDYIAAHLDKPFEYGRLDCVLFVANWIKHKTGIDYLDGLPHWASERRALRIVKDMGGLEVAMDGRFERIHPNLAQDGHIALRRGGLMLFSGPHIVGPGLEQLEFVDRMEAECAWCF</sequence>
<proteinExistence type="predicted"/>
<evidence type="ECO:0000313" key="2">
    <source>
        <dbReference type="Proteomes" id="UP000004277"/>
    </source>
</evidence>